<dbReference type="SUPFAM" id="SSF52540">
    <property type="entry name" value="P-loop containing nucleoside triphosphate hydrolases"/>
    <property type="match status" value="1"/>
</dbReference>
<gene>
    <name evidence="4" type="ORF">M1843_06695</name>
</gene>
<name>A0ABT0J1Q4_9MICO</name>
<dbReference type="PANTHER" id="PTHR16305">
    <property type="entry name" value="TESTICULAR SOLUBLE ADENYLYL CYCLASE"/>
    <property type="match status" value="1"/>
</dbReference>
<dbReference type="PANTHER" id="PTHR16305:SF35">
    <property type="entry name" value="TRANSCRIPTIONAL ACTIVATOR DOMAIN"/>
    <property type="match status" value="1"/>
</dbReference>
<organism evidence="4 5">
    <name type="scientific">Isoptericola peretonis</name>
    <dbReference type="NCBI Taxonomy" id="2918523"/>
    <lineage>
        <taxon>Bacteria</taxon>
        <taxon>Bacillati</taxon>
        <taxon>Actinomycetota</taxon>
        <taxon>Actinomycetes</taxon>
        <taxon>Micrococcales</taxon>
        <taxon>Promicromonosporaceae</taxon>
        <taxon>Isoptericola</taxon>
    </lineage>
</organism>
<dbReference type="CDD" id="cd06170">
    <property type="entry name" value="LuxR_C_like"/>
    <property type="match status" value="1"/>
</dbReference>
<feature type="domain" description="HTH luxR-type" evidence="3">
    <location>
        <begin position="855"/>
        <end position="920"/>
    </location>
</feature>
<dbReference type="PRINTS" id="PR00038">
    <property type="entry name" value="HTHLUXR"/>
</dbReference>
<keyword evidence="5" id="KW-1185">Reference proteome</keyword>
<evidence type="ECO:0000256" key="1">
    <source>
        <dbReference type="ARBA" id="ARBA00022741"/>
    </source>
</evidence>
<dbReference type="Gene3D" id="1.10.10.10">
    <property type="entry name" value="Winged helix-like DNA-binding domain superfamily/Winged helix DNA-binding domain"/>
    <property type="match status" value="1"/>
</dbReference>
<dbReference type="InterPro" id="IPR041664">
    <property type="entry name" value="AAA_16"/>
</dbReference>
<dbReference type="SUPFAM" id="SSF46894">
    <property type="entry name" value="C-terminal effector domain of the bipartite response regulators"/>
    <property type="match status" value="1"/>
</dbReference>
<keyword evidence="1" id="KW-0547">Nucleotide-binding</keyword>
<reference evidence="4 5" key="1">
    <citation type="submission" date="2022-02" db="EMBL/GenBank/DDBJ databases">
        <title>The car tank lid bacteriome: a reservoir of bacteria with potential in bioremediation of fuel.</title>
        <authorList>
            <person name="Vidal-Verdu A."/>
            <person name="Gomez-Martinez D."/>
            <person name="Latorre-Perez A."/>
            <person name="Pereto J."/>
            <person name="Porcar M."/>
        </authorList>
    </citation>
    <scope>NUCLEOTIDE SEQUENCE [LARGE SCALE GENOMIC DNA]</scope>
    <source>
        <strain evidence="4 5">4D.3</strain>
    </source>
</reference>
<evidence type="ECO:0000256" key="2">
    <source>
        <dbReference type="ARBA" id="ARBA00022840"/>
    </source>
</evidence>
<keyword evidence="2" id="KW-0067">ATP-binding</keyword>
<accession>A0ABT0J1Q4</accession>
<dbReference type="Proteomes" id="UP001651050">
    <property type="component" value="Unassembled WGS sequence"/>
</dbReference>
<dbReference type="InterPro" id="IPR016032">
    <property type="entry name" value="Sig_transdc_resp-reg_C-effctor"/>
</dbReference>
<dbReference type="InterPro" id="IPR011990">
    <property type="entry name" value="TPR-like_helical_dom_sf"/>
</dbReference>
<dbReference type="InterPro" id="IPR000792">
    <property type="entry name" value="Tscrpt_reg_LuxR_C"/>
</dbReference>
<dbReference type="EMBL" id="JALQCY010000002">
    <property type="protein sequence ID" value="MCK9793427.1"/>
    <property type="molecule type" value="Genomic_DNA"/>
</dbReference>
<dbReference type="SUPFAM" id="SSF48452">
    <property type="entry name" value="TPR-like"/>
    <property type="match status" value="1"/>
</dbReference>
<dbReference type="PROSITE" id="PS50043">
    <property type="entry name" value="HTH_LUXR_2"/>
    <property type="match status" value="1"/>
</dbReference>
<sequence length="932" mass="99344">MSTKSLPKLVGRHPERAALDDLLVRLRRGDSAVRVLRGAAGVGKTALLDYTTAQASGITVTRAQGVEADMELAYASLHQLCTPFLREVAALPGPQRDALQVAFGIAAGDPPDRFLVGLAVLTLLTRASEPRPVLVVVDDAQWLDQVSRQTLEFVARRLLAEAVAMVFAVREPEGDTALTGLAEIRVEGLDPVSAGELLDIAVGGSLDGPVRERLVAEAHGNPLALLELSRGRSGAELVYGLDAADTSSVSSRVEEDYARRLDSLPASTRTLLLLAAAEPVGDSRLLLRAAAYLGLTPDAAPAKAAGLIEFGETIRFRHPLARSAVYRAATPQERRTVHRALASGTDPRLEPDRRAWHAAQSCDGPDEGVAEALEQAADRARQRGGMAAEAVLLERAAALTPDPRLRGRRALAAAEAHFSAAAPDRATEMASVADLCPLSVLDRARLTRLRARVLFARSRSDEAAPLLLDAAATFATENSPLARETYLEAISATVFSGRLHGRAGAVAAASAARALGAAAPGSAPSDVLLDAVALLLSDGPATGVPALRTALEPFAHEELDGRDATMRWLLLVPVALEAFIHHAWDLNAWDVLSARAVRLARQVGALGVLPPALIYASGVDIHHGDLTRAASLIDEADAIAIATGNAPHAYAALVRAAWRGVEGPATALIDEARHRATERGEVSLLGVTGYVQGVLYNGLARYEEALAASQSGIDHDGFNFKGLSLVEHIEAAVRCGELDRAEDSFARLDTLVRPTDTGWARGIRARCAALLGRGDDPDGLYRSALEHLRRDRVVVEVGRTHLLYGEWLRREGRRADAREQLRAAHRMFEEMPASAFAERARRELLATGDQVRARSAEPAIHLTAQEAQIATLAADGMTNPKIAAELFLSPHTVEWHLRKVYVKLGISSRRELPGALAGIDADGRARGAQTSV</sequence>
<evidence type="ECO:0000313" key="4">
    <source>
        <dbReference type="EMBL" id="MCK9793427.1"/>
    </source>
</evidence>
<dbReference type="SMART" id="SM00421">
    <property type="entry name" value="HTH_LUXR"/>
    <property type="match status" value="1"/>
</dbReference>
<evidence type="ECO:0000259" key="3">
    <source>
        <dbReference type="PROSITE" id="PS50043"/>
    </source>
</evidence>
<dbReference type="InterPro" id="IPR027417">
    <property type="entry name" value="P-loop_NTPase"/>
</dbReference>
<dbReference type="Pfam" id="PF13191">
    <property type="entry name" value="AAA_16"/>
    <property type="match status" value="1"/>
</dbReference>
<dbReference type="InterPro" id="IPR036388">
    <property type="entry name" value="WH-like_DNA-bd_sf"/>
</dbReference>
<proteinExistence type="predicted"/>
<protein>
    <submittedName>
        <fullName evidence="4">AAA family ATPase</fullName>
    </submittedName>
</protein>
<dbReference type="RefSeq" id="WP_416343276.1">
    <property type="nucleotide sequence ID" value="NZ_JALQCY010000002.1"/>
</dbReference>
<evidence type="ECO:0000313" key="5">
    <source>
        <dbReference type="Proteomes" id="UP001651050"/>
    </source>
</evidence>
<dbReference type="Pfam" id="PF00196">
    <property type="entry name" value="GerE"/>
    <property type="match status" value="1"/>
</dbReference>
<comment type="caution">
    <text evidence="4">The sequence shown here is derived from an EMBL/GenBank/DDBJ whole genome shotgun (WGS) entry which is preliminary data.</text>
</comment>